<dbReference type="Pfam" id="PF09481">
    <property type="entry name" value="CRISPR_Cse1"/>
    <property type="match status" value="1"/>
</dbReference>
<evidence type="ECO:0000313" key="6">
    <source>
        <dbReference type="EMBL" id="STM22384.1"/>
    </source>
</evidence>
<dbReference type="Proteomes" id="UP000523388">
    <property type="component" value="Unassembled WGS sequence"/>
</dbReference>
<dbReference type="CDD" id="cd09669">
    <property type="entry name" value="Cse1_I-E"/>
    <property type="match status" value="1"/>
</dbReference>
<sequence length="520" mass="59709">MNSFSLLTTPWLPVRFKDGTTGKLAPVDLADENVVDIAAPRADLQGAAWQFLLGLLQTSFAPKDQRRWDDIWEDGLEAEKLREALLSLEHAFQFGPDSPSFMQDFDELKVKATSIASLLPDAPGKQTKERNTDHFIKRDTTQHLCLHCVPLALFSIQLNAPIGGRGYYPGLRGGGPLTTLIELLEYQGNQQTPLWRKLWLNVMPQDEADLPLPKTFDDLVFPWLAPTRTSELDGAVVTDEQVNKLQAYWGMPRRIRIDFKTTSIGNCDICGRQSDALLGLMSLKNYGVQYVMWRHPLTPYRLPLKEGGDFYSVKPQPGGLIWRDWLGLIEVGNSKNNTELPAQVVKLLNASNLKQTRVGLWGFGFDFEDMKVRCWYEHHFPLLLNKKEDLIPKLRLAAQAASHILSLLHRALKEAWFSEKKTTKLDFGFVDIDFWNKTQHRFLRLVRKIEEGQDPYELLSKWQKEMWLFARQDFDDRVFTNPYEPVDLERVMTARKKYFTTSAEKQNANAAREKKQEAAE</sequence>
<evidence type="ECO:0000313" key="3">
    <source>
        <dbReference type="EMBL" id="HAI8958303.1"/>
    </source>
</evidence>
<dbReference type="AlphaFoldDB" id="A0A0H0ESE0"/>
<evidence type="ECO:0000313" key="10">
    <source>
        <dbReference type="Proteomes" id="UP000521994"/>
    </source>
</evidence>
<dbReference type="InterPro" id="IPR013381">
    <property type="entry name" value="CRISPR-assoc_prot_Cse1"/>
</dbReference>
<evidence type="ECO:0000313" key="7">
    <source>
        <dbReference type="Proteomes" id="UP000250991"/>
    </source>
</evidence>
<organism evidence="2 10">
    <name type="scientific">Escherichia coli</name>
    <dbReference type="NCBI Taxonomy" id="562"/>
    <lineage>
        <taxon>Bacteria</taxon>
        <taxon>Pseudomonadati</taxon>
        <taxon>Pseudomonadota</taxon>
        <taxon>Gammaproteobacteria</taxon>
        <taxon>Enterobacterales</taxon>
        <taxon>Enterobacteriaceae</taxon>
        <taxon>Escherichia</taxon>
    </lineage>
</organism>
<evidence type="ECO:0000313" key="8">
    <source>
        <dbReference type="Proteomes" id="UP000254718"/>
    </source>
</evidence>
<proteinExistence type="predicted"/>
<reference evidence="3 12" key="1">
    <citation type="journal article" date="2018" name="Genome Biol.">
        <title>SKESA: strategic k-mer extension for scrupulous assemblies.</title>
        <authorList>
            <person name="Souvorov A."/>
            <person name="Agarwala R."/>
            <person name="Lipman D.J."/>
        </authorList>
    </citation>
    <scope>NUCLEOTIDE SEQUENCE [LARGE SCALE GENOMIC DNA]</scope>
    <source>
        <strain evidence="3 12">TW14994</strain>
    </source>
</reference>
<dbReference type="RefSeq" id="WP_001084087.1">
    <property type="nucleotide sequence ID" value="NZ_AP022215.1"/>
</dbReference>
<evidence type="ECO:0000313" key="2">
    <source>
        <dbReference type="EMBL" id="EFI0215731.1"/>
    </source>
</evidence>
<dbReference type="EMBL" id="UGFE01000002">
    <property type="protein sequence ID" value="STM22384.1"/>
    <property type="molecule type" value="Genomic_DNA"/>
</dbReference>
<evidence type="ECO:0000313" key="1">
    <source>
        <dbReference type="EMBL" id="EFA9844887.1"/>
    </source>
</evidence>
<dbReference type="Proteomes" id="UP000250991">
    <property type="component" value="Unassembled WGS sequence"/>
</dbReference>
<dbReference type="Proteomes" id="UP000842385">
    <property type="component" value="Unassembled WGS sequence"/>
</dbReference>
<dbReference type="EMBL" id="DABFUC010000010">
    <property type="protein sequence ID" value="HAI8958303.1"/>
    <property type="molecule type" value="Genomic_DNA"/>
</dbReference>
<reference evidence="3" key="5">
    <citation type="submission" date="2020-04" db="EMBL/GenBank/DDBJ databases">
        <authorList>
            <consortium name="NCBI Pathogen Detection Project"/>
        </authorList>
    </citation>
    <scope>NUCLEOTIDE SEQUENCE</scope>
    <source>
        <strain evidence="3">TW14994</strain>
    </source>
</reference>
<dbReference type="STRING" id="585034.ECIAI1_2863"/>
<reference evidence="2 10" key="4">
    <citation type="submission" date="2020-02" db="EMBL/GenBank/DDBJ databases">
        <authorList>
            <consortium name="PulseNet: The National Subtyping Network for Foodborne Disease Surveillance"/>
            <person name="Tarr C.L."/>
            <person name="Trees E."/>
            <person name="Katz L.S."/>
            <person name="Carleton-Romer H.A."/>
            <person name="Stroika S."/>
            <person name="Kucerova Z."/>
            <person name="Roache K.F."/>
            <person name="Sabol A.L."/>
            <person name="Besser J."/>
            <person name="Gerner-Smidt P."/>
        </authorList>
    </citation>
    <scope>NUCLEOTIDE SEQUENCE [LARGE SCALE GENOMIC DNA]</scope>
    <source>
        <strain evidence="2 10">2014C-3796</strain>
    </source>
</reference>
<dbReference type="Proteomes" id="UP000521994">
    <property type="component" value="Unassembled WGS sequence"/>
</dbReference>
<evidence type="ECO:0000313" key="11">
    <source>
        <dbReference type="Proteomes" id="UP000523388"/>
    </source>
</evidence>
<dbReference type="EMBL" id="AASCJS010000005">
    <property type="protein sequence ID" value="EFA9844887.1"/>
    <property type="molecule type" value="Genomic_DNA"/>
</dbReference>
<evidence type="ECO:0000313" key="4">
    <source>
        <dbReference type="EMBL" id="SQD02089.1"/>
    </source>
</evidence>
<evidence type="ECO:0000313" key="12">
    <source>
        <dbReference type="Proteomes" id="UP000842385"/>
    </source>
</evidence>
<dbReference type="NCBIfam" id="TIGR02547">
    <property type="entry name" value="casA_cse1"/>
    <property type="match status" value="1"/>
</dbReference>
<reference evidence="1 11" key="3">
    <citation type="submission" date="2018-08" db="EMBL/GenBank/DDBJ databases">
        <authorList>
            <consortium name="GenomeTrakr network: Whole genome sequencing for foodborne pathogen traceback"/>
        </authorList>
    </citation>
    <scope>NUCLEOTIDE SEQUENCE [LARGE SCALE GENOMIC DNA]</scope>
    <source>
        <strain evidence="1 11">AZ-TG102963</strain>
    </source>
</reference>
<dbReference type="EMBL" id="UGEB01000001">
    <property type="protein sequence ID" value="STL07873.1"/>
    <property type="molecule type" value="Genomic_DNA"/>
</dbReference>
<gene>
    <name evidence="2" type="primary">casA</name>
    <name evidence="2" type="ORF">BG944_005027</name>
    <name evidence="1" type="ORF">C1Q91_001223</name>
    <name evidence="3" type="ORF">HKA49_002460</name>
    <name evidence="4" type="ORF">NCTC8009_02534</name>
    <name evidence="5" type="ORF">NCTC8179_06711</name>
    <name evidence="6" type="ORF">NCTC8333_01258</name>
</gene>
<accession>A0A0H0ESE0</accession>
<evidence type="ECO:0000313" key="5">
    <source>
        <dbReference type="EMBL" id="STL07873.1"/>
    </source>
</evidence>
<evidence type="ECO:0000313" key="9">
    <source>
        <dbReference type="Proteomes" id="UP000255543"/>
    </source>
</evidence>
<dbReference type="Proteomes" id="UP000255543">
    <property type="component" value="Unassembled WGS sequence"/>
</dbReference>
<dbReference type="Proteomes" id="UP000254718">
    <property type="component" value="Unassembled WGS sequence"/>
</dbReference>
<dbReference type="EMBL" id="AASXRC010000051">
    <property type="protein sequence ID" value="EFI0215731.1"/>
    <property type="molecule type" value="Genomic_DNA"/>
</dbReference>
<protein>
    <submittedName>
        <fullName evidence="2 4">CRISPR-associated protein</fullName>
    </submittedName>
</protein>
<reference evidence="7 8" key="2">
    <citation type="submission" date="2018-06" db="EMBL/GenBank/DDBJ databases">
        <authorList>
            <consortium name="Pathogen Informatics"/>
            <person name="Doyle S."/>
        </authorList>
    </citation>
    <scope>NUCLEOTIDE SEQUENCE [LARGE SCALE GENOMIC DNA]</scope>
    <source>
        <strain evidence="4 7">NCTC8009</strain>
        <strain evidence="5 9">NCTC8179</strain>
        <strain evidence="6 8">NCTC8333</strain>
    </source>
</reference>
<name>A0A0H0ESE0_ECOLX</name>
<dbReference type="EMBL" id="UARW01000010">
    <property type="protein sequence ID" value="SQD02089.1"/>
    <property type="molecule type" value="Genomic_DNA"/>
</dbReference>